<comment type="caution">
    <text evidence="4">The sequence shown here is derived from an EMBL/GenBank/DDBJ whole genome shotgun (WGS) entry which is preliminary data.</text>
</comment>
<accession>A0ABV8U670</accession>
<dbReference type="Gene3D" id="3.30.505.50">
    <property type="entry name" value="Sigma 54 modulation/S30EA ribosomal protein, C-terminal domain"/>
    <property type="match status" value="1"/>
</dbReference>
<dbReference type="InterPro" id="IPR003489">
    <property type="entry name" value="RHF/RaiA"/>
</dbReference>
<evidence type="ECO:0000256" key="2">
    <source>
        <dbReference type="HAMAP-Rule" id="MF_00839"/>
    </source>
</evidence>
<name>A0ABV8U670_9ACTN</name>
<sequence>MEIVVKGRNVEVPDHFREMVEDKIDNTISKYDHKAMHIDVELYHERNPRQSNNAQRVEITCRTKGPVIRAEACAAEFRSAFEKACSKLGSRLRRAADRKRVHAGGRSRPESVAEAAAALVNGGGGTLAGSAAVLEAPAPPKAKPEDVHFISEEVDHFEGLVEDYTPGQIVREKFHSGEPMTVDDALQNMELVGHDFYLFHDKDSGKPCVVYRRRAYDYGLLRLDI</sequence>
<comment type="subcellular location">
    <subcellularLocation>
        <location evidence="2">Cytoplasm</location>
    </subcellularLocation>
</comment>
<dbReference type="PANTHER" id="PTHR33231:SF1">
    <property type="entry name" value="30S RIBOSOMAL PROTEIN"/>
    <property type="match status" value="1"/>
</dbReference>
<feature type="domain" description="Sigma 54 modulation/S30EA ribosomal protein C-terminal" evidence="3">
    <location>
        <begin position="167"/>
        <end position="220"/>
    </location>
</feature>
<gene>
    <name evidence="2 4" type="primary">hpf</name>
    <name evidence="4" type="ORF">ACFPET_23265</name>
</gene>
<evidence type="ECO:0000313" key="4">
    <source>
        <dbReference type="EMBL" id="MFC4338117.1"/>
    </source>
</evidence>
<dbReference type="HAMAP" id="MF_00839">
    <property type="entry name" value="HPF"/>
    <property type="match status" value="1"/>
</dbReference>
<dbReference type="CDD" id="cd00552">
    <property type="entry name" value="RaiA"/>
    <property type="match status" value="1"/>
</dbReference>
<dbReference type="SUPFAM" id="SSF69754">
    <property type="entry name" value="Ribosome binding protein Y (YfiA homologue)"/>
    <property type="match status" value="1"/>
</dbReference>
<reference evidence="5" key="1">
    <citation type="journal article" date="2019" name="Int. J. Syst. Evol. Microbiol.">
        <title>The Global Catalogue of Microorganisms (GCM) 10K type strain sequencing project: providing services to taxonomists for standard genome sequencing and annotation.</title>
        <authorList>
            <consortium name="The Broad Institute Genomics Platform"/>
            <consortium name="The Broad Institute Genome Sequencing Center for Infectious Disease"/>
            <person name="Wu L."/>
            <person name="Ma J."/>
        </authorList>
    </citation>
    <scope>NUCLEOTIDE SEQUENCE [LARGE SCALE GENOMIC DNA]</scope>
    <source>
        <strain evidence="5">IBRC-M 10908</strain>
    </source>
</reference>
<dbReference type="EMBL" id="JBHSDK010000062">
    <property type="protein sequence ID" value="MFC4338117.1"/>
    <property type="molecule type" value="Genomic_DNA"/>
</dbReference>
<comment type="subunit">
    <text evidence="2">Interacts with 100S ribosomes.</text>
</comment>
<comment type="similarity">
    <text evidence="2">Belongs to the HPF/YfiA ribosome-associated protein family. Long HPF subfamily.</text>
</comment>
<dbReference type="InterPro" id="IPR036567">
    <property type="entry name" value="RHF-like"/>
</dbReference>
<dbReference type="InterPro" id="IPR038416">
    <property type="entry name" value="Ribosom_S30AE_C_sf"/>
</dbReference>
<keyword evidence="2" id="KW-0963">Cytoplasm</keyword>
<keyword evidence="5" id="KW-1185">Reference proteome</keyword>
<dbReference type="Pfam" id="PF16321">
    <property type="entry name" value="Ribosom_S30AE_C"/>
    <property type="match status" value="1"/>
</dbReference>
<organism evidence="4 5">
    <name type="scientific">Salininema proteolyticum</name>
    <dbReference type="NCBI Taxonomy" id="1607685"/>
    <lineage>
        <taxon>Bacteria</taxon>
        <taxon>Bacillati</taxon>
        <taxon>Actinomycetota</taxon>
        <taxon>Actinomycetes</taxon>
        <taxon>Glycomycetales</taxon>
        <taxon>Glycomycetaceae</taxon>
        <taxon>Salininema</taxon>
    </lineage>
</organism>
<dbReference type="Proteomes" id="UP001595823">
    <property type="component" value="Unassembled WGS sequence"/>
</dbReference>
<evidence type="ECO:0000259" key="3">
    <source>
        <dbReference type="Pfam" id="PF16321"/>
    </source>
</evidence>
<comment type="function">
    <text evidence="2">Required for dimerization of active 70S ribosomes into 100S ribosomes in stationary phase; 100S ribosomes are translationally inactive and sometimes present during exponential growth.</text>
</comment>
<dbReference type="RefSeq" id="WP_380625853.1">
    <property type="nucleotide sequence ID" value="NZ_JBHSDK010000062.1"/>
</dbReference>
<evidence type="ECO:0000313" key="5">
    <source>
        <dbReference type="Proteomes" id="UP001595823"/>
    </source>
</evidence>
<dbReference type="NCBIfam" id="TIGR00741">
    <property type="entry name" value="yfiA"/>
    <property type="match status" value="1"/>
</dbReference>
<keyword evidence="1 2" id="KW-0810">Translation regulation</keyword>
<protein>
    <recommendedName>
        <fullName evidence="2">Ribosome hibernation promoting factor</fullName>
        <shortName evidence="2">HPF</shortName>
    </recommendedName>
</protein>
<dbReference type="Pfam" id="PF02482">
    <property type="entry name" value="Ribosomal_S30AE"/>
    <property type="match status" value="1"/>
</dbReference>
<proteinExistence type="inferred from homology"/>
<dbReference type="InterPro" id="IPR050574">
    <property type="entry name" value="HPF/YfiA_ribosome-assoc"/>
</dbReference>
<dbReference type="InterPro" id="IPR034694">
    <property type="entry name" value="HPF_long/plastid"/>
</dbReference>
<dbReference type="Gene3D" id="3.30.160.100">
    <property type="entry name" value="Ribosome hibernation promotion factor-like"/>
    <property type="match status" value="1"/>
</dbReference>
<dbReference type="InterPro" id="IPR032528">
    <property type="entry name" value="Ribosom_S30AE_C"/>
</dbReference>
<dbReference type="PANTHER" id="PTHR33231">
    <property type="entry name" value="30S RIBOSOMAL PROTEIN"/>
    <property type="match status" value="1"/>
</dbReference>
<evidence type="ECO:0000256" key="1">
    <source>
        <dbReference type="ARBA" id="ARBA00022845"/>
    </source>
</evidence>